<evidence type="ECO:0000313" key="1">
    <source>
        <dbReference type="EMBL" id="TBU30618.1"/>
    </source>
</evidence>
<protein>
    <recommendedName>
        <fullName evidence="2">HNH nuclease domain-containing protein</fullName>
    </recommendedName>
</protein>
<dbReference type="AlphaFoldDB" id="A0A4Q9MTV3"/>
<sequence>MTIEPFIHELFDTMWLCFEADSECLSRHYFTALGAGLNVPATVHFTAHSDSPLPSPKYLAIRAACCRIARMSGAAEYLHIILRDMEELQVLSEDGASADVLTYALHRLVEPDAPYRANDT</sequence>
<proteinExistence type="predicted"/>
<dbReference type="OrthoDB" id="2104739at2759"/>
<gene>
    <name evidence="1" type="ORF">BD311DRAFT_827218</name>
</gene>
<name>A0A4Q9MTV3_9APHY</name>
<dbReference type="EMBL" id="ML143404">
    <property type="protein sequence ID" value="TBU30618.1"/>
    <property type="molecule type" value="Genomic_DNA"/>
</dbReference>
<reference evidence="1" key="1">
    <citation type="submission" date="2019-01" db="EMBL/GenBank/DDBJ databases">
        <title>Draft genome sequences of three monokaryotic isolates of the white-rot basidiomycete fungus Dichomitus squalens.</title>
        <authorList>
            <consortium name="DOE Joint Genome Institute"/>
            <person name="Lopez S.C."/>
            <person name="Andreopoulos B."/>
            <person name="Pangilinan J."/>
            <person name="Lipzen A."/>
            <person name="Riley R."/>
            <person name="Ahrendt S."/>
            <person name="Ng V."/>
            <person name="Barry K."/>
            <person name="Daum C."/>
            <person name="Grigoriev I.V."/>
            <person name="Hilden K.S."/>
            <person name="Makela M.R."/>
            <person name="de Vries R.P."/>
        </authorList>
    </citation>
    <scope>NUCLEOTIDE SEQUENCE [LARGE SCALE GENOMIC DNA]</scope>
    <source>
        <strain evidence="1">OM18370.1</strain>
    </source>
</reference>
<organism evidence="1">
    <name type="scientific">Dichomitus squalens</name>
    <dbReference type="NCBI Taxonomy" id="114155"/>
    <lineage>
        <taxon>Eukaryota</taxon>
        <taxon>Fungi</taxon>
        <taxon>Dikarya</taxon>
        <taxon>Basidiomycota</taxon>
        <taxon>Agaricomycotina</taxon>
        <taxon>Agaricomycetes</taxon>
        <taxon>Polyporales</taxon>
        <taxon>Polyporaceae</taxon>
        <taxon>Dichomitus</taxon>
    </lineage>
</organism>
<evidence type="ECO:0008006" key="2">
    <source>
        <dbReference type="Google" id="ProtNLM"/>
    </source>
</evidence>
<accession>A0A4Q9MTV3</accession>
<dbReference type="Proteomes" id="UP000292957">
    <property type="component" value="Unassembled WGS sequence"/>
</dbReference>